<dbReference type="AlphaFoldDB" id="A0AAV4NJR6"/>
<keyword evidence="1" id="KW-0812">Transmembrane</keyword>
<evidence type="ECO:0000313" key="3">
    <source>
        <dbReference type="Proteomes" id="UP001054945"/>
    </source>
</evidence>
<evidence type="ECO:0000313" key="2">
    <source>
        <dbReference type="EMBL" id="GIX85015.1"/>
    </source>
</evidence>
<keyword evidence="1" id="KW-1133">Transmembrane helix</keyword>
<accession>A0AAV4NJR6</accession>
<comment type="caution">
    <text evidence="2">The sequence shown here is derived from an EMBL/GenBank/DDBJ whole genome shotgun (WGS) entry which is preliminary data.</text>
</comment>
<dbReference type="Proteomes" id="UP001054945">
    <property type="component" value="Unassembled WGS sequence"/>
</dbReference>
<feature type="transmembrane region" description="Helical" evidence="1">
    <location>
        <begin position="84"/>
        <end position="104"/>
    </location>
</feature>
<gene>
    <name evidence="2" type="ORF">CEXT_302771</name>
</gene>
<reference evidence="2 3" key="1">
    <citation type="submission" date="2021-06" db="EMBL/GenBank/DDBJ databases">
        <title>Caerostris extrusa draft genome.</title>
        <authorList>
            <person name="Kono N."/>
            <person name="Arakawa K."/>
        </authorList>
    </citation>
    <scope>NUCLEOTIDE SEQUENCE [LARGE SCALE GENOMIC DNA]</scope>
</reference>
<protein>
    <submittedName>
        <fullName evidence="2">Uncharacterized protein</fullName>
    </submittedName>
</protein>
<evidence type="ECO:0000256" key="1">
    <source>
        <dbReference type="SAM" id="Phobius"/>
    </source>
</evidence>
<keyword evidence="3" id="KW-1185">Reference proteome</keyword>
<keyword evidence="1" id="KW-0472">Membrane</keyword>
<feature type="transmembrane region" description="Helical" evidence="1">
    <location>
        <begin position="46"/>
        <end position="64"/>
    </location>
</feature>
<organism evidence="2 3">
    <name type="scientific">Caerostris extrusa</name>
    <name type="common">Bark spider</name>
    <name type="synonym">Caerostris bankana</name>
    <dbReference type="NCBI Taxonomy" id="172846"/>
    <lineage>
        <taxon>Eukaryota</taxon>
        <taxon>Metazoa</taxon>
        <taxon>Ecdysozoa</taxon>
        <taxon>Arthropoda</taxon>
        <taxon>Chelicerata</taxon>
        <taxon>Arachnida</taxon>
        <taxon>Araneae</taxon>
        <taxon>Araneomorphae</taxon>
        <taxon>Entelegynae</taxon>
        <taxon>Araneoidea</taxon>
        <taxon>Araneidae</taxon>
        <taxon>Caerostris</taxon>
    </lineage>
</organism>
<proteinExistence type="predicted"/>
<dbReference type="EMBL" id="BPLR01003472">
    <property type="protein sequence ID" value="GIX85015.1"/>
    <property type="molecule type" value="Genomic_DNA"/>
</dbReference>
<name>A0AAV4NJR6_CAEEX</name>
<sequence>MLHDMAFSDLDPFTDSPHHILRPSSSLVEKVKVLILYMKIKSFKTLIPPPIYILLSLFTRYHYLNRKKPVEPGLVHHCLIPAMIYLWGLVILAILPASFLAPLAQSMARCSAQH</sequence>